<dbReference type="EMBL" id="CACTIH010003617">
    <property type="protein sequence ID" value="CAA2978295.1"/>
    <property type="molecule type" value="Genomic_DNA"/>
</dbReference>
<reference evidence="1 2" key="1">
    <citation type="submission" date="2019-12" db="EMBL/GenBank/DDBJ databases">
        <authorList>
            <person name="Alioto T."/>
            <person name="Alioto T."/>
            <person name="Gomez Garrido J."/>
        </authorList>
    </citation>
    <scope>NUCLEOTIDE SEQUENCE [LARGE SCALE GENOMIC DNA]</scope>
</reference>
<dbReference type="AlphaFoldDB" id="A0A8S0RGD6"/>
<keyword evidence="2" id="KW-1185">Reference proteome</keyword>
<accession>A0A8S0RGD6</accession>
<dbReference type="InterPro" id="IPR011004">
    <property type="entry name" value="Trimer_LpxA-like_sf"/>
</dbReference>
<dbReference type="Proteomes" id="UP000594638">
    <property type="component" value="Unassembled WGS sequence"/>
</dbReference>
<comment type="caution">
    <text evidence="1">The sequence shown here is derived from an EMBL/GenBank/DDBJ whole genome shotgun (WGS) entry which is preliminary data.</text>
</comment>
<dbReference type="Gramene" id="OE9A098344T1">
    <property type="protein sequence ID" value="OE9A098344C1"/>
    <property type="gene ID" value="OE9A098344"/>
</dbReference>
<dbReference type="Gene3D" id="2.160.10.10">
    <property type="entry name" value="Hexapeptide repeat proteins"/>
    <property type="match status" value="1"/>
</dbReference>
<name>A0A8S0RGD6_OLEEU</name>
<dbReference type="OrthoDB" id="25818at2759"/>
<dbReference type="SUPFAM" id="SSF51161">
    <property type="entry name" value="Trimeric LpxA-like enzymes"/>
    <property type="match status" value="1"/>
</dbReference>
<dbReference type="PANTHER" id="PTHR42811">
    <property type="entry name" value="SERINE ACETYLTRANSFERASE"/>
    <property type="match status" value="1"/>
</dbReference>
<evidence type="ECO:0000313" key="1">
    <source>
        <dbReference type="EMBL" id="CAA2978295.1"/>
    </source>
</evidence>
<proteinExistence type="predicted"/>
<evidence type="ECO:0000313" key="2">
    <source>
        <dbReference type="Proteomes" id="UP000594638"/>
    </source>
</evidence>
<protein>
    <submittedName>
        <fullName evidence="1">Serine acetyltransferase 1, chloroplastic-like</fullName>
    </submittedName>
</protein>
<organism evidence="1 2">
    <name type="scientific">Olea europaea subsp. europaea</name>
    <dbReference type="NCBI Taxonomy" id="158383"/>
    <lineage>
        <taxon>Eukaryota</taxon>
        <taxon>Viridiplantae</taxon>
        <taxon>Streptophyta</taxon>
        <taxon>Embryophyta</taxon>
        <taxon>Tracheophyta</taxon>
        <taxon>Spermatophyta</taxon>
        <taxon>Magnoliopsida</taxon>
        <taxon>eudicotyledons</taxon>
        <taxon>Gunneridae</taxon>
        <taxon>Pentapetalae</taxon>
        <taxon>asterids</taxon>
        <taxon>lamiids</taxon>
        <taxon>Lamiales</taxon>
        <taxon>Oleaceae</taxon>
        <taxon>Oleeae</taxon>
        <taxon>Olea</taxon>
    </lineage>
</organism>
<gene>
    <name evidence="1" type="ORF">OLEA9_A098344</name>
</gene>
<feature type="non-terminal residue" evidence="1">
    <location>
        <position position="63"/>
    </location>
</feature>
<sequence>MGEENPGSVDTKRVFEAFAVDVHPWAKIGRGILLDYATGVIIGETAIIGNNVSILHNVTLGGT</sequence>